<gene>
    <name evidence="1" type="primary">Acey_s0745.g2011</name>
    <name evidence="1" type="ORF">Y032_0745g2011</name>
</gene>
<protein>
    <submittedName>
        <fullName evidence="1">Uncharacterized protein</fullName>
    </submittedName>
</protein>
<comment type="caution">
    <text evidence="1">The sequence shown here is derived from an EMBL/GenBank/DDBJ whole genome shotgun (WGS) entry which is preliminary data.</text>
</comment>
<keyword evidence="2" id="KW-1185">Reference proteome</keyword>
<sequence>MRASRLEKCRKMMTLARGDKLSRILFTDEKIFTPECAESAGSSVKSFSESRQGSKTFLAIRDGVGWSAVGPIFRVSGRRMFGYQFHPISALWISLSNLSWSKKSALPSTSH</sequence>
<organism evidence="1 2">
    <name type="scientific">Ancylostoma ceylanicum</name>
    <dbReference type="NCBI Taxonomy" id="53326"/>
    <lineage>
        <taxon>Eukaryota</taxon>
        <taxon>Metazoa</taxon>
        <taxon>Ecdysozoa</taxon>
        <taxon>Nematoda</taxon>
        <taxon>Chromadorea</taxon>
        <taxon>Rhabditida</taxon>
        <taxon>Rhabditina</taxon>
        <taxon>Rhabditomorpha</taxon>
        <taxon>Strongyloidea</taxon>
        <taxon>Ancylostomatidae</taxon>
        <taxon>Ancylostomatinae</taxon>
        <taxon>Ancylostoma</taxon>
    </lineage>
</organism>
<reference evidence="2" key="1">
    <citation type="journal article" date="2015" name="Nat. Genet.">
        <title>The genome and transcriptome of the zoonotic hookworm Ancylostoma ceylanicum identify infection-specific gene families.</title>
        <authorList>
            <person name="Schwarz E.M."/>
            <person name="Hu Y."/>
            <person name="Antoshechkin I."/>
            <person name="Miller M.M."/>
            <person name="Sternberg P.W."/>
            <person name="Aroian R.V."/>
        </authorList>
    </citation>
    <scope>NUCLEOTIDE SEQUENCE</scope>
    <source>
        <strain evidence="2">HY135</strain>
    </source>
</reference>
<evidence type="ECO:0000313" key="1">
    <source>
        <dbReference type="EMBL" id="EYC38076.1"/>
    </source>
</evidence>
<dbReference type="Proteomes" id="UP000024635">
    <property type="component" value="Unassembled WGS sequence"/>
</dbReference>
<evidence type="ECO:0000313" key="2">
    <source>
        <dbReference type="Proteomes" id="UP000024635"/>
    </source>
</evidence>
<accession>A0A016WES0</accession>
<dbReference type="EMBL" id="JARK01000345">
    <property type="protein sequence ID" value="EYC38076.1"/>
    <property type="molecule type" value="Genomic_DNA"/>
</dbReference>
<dbReference type="AlphaFoldDB" id="A0A016WES0"/>
<name>A0A016WES0_9BILA</name>
<proteinExistence type="predicted"/>